<sequence>MKEIRAYIQPFMLSKLTQALLEIPRFPGMSVSDCEGFGREKVAGNQDYTPFLAKTRIEIFASDDMVEVIFATIMKHASTHQHGAGKIYLIDVLEGGRITTGERGPDVA</sequence>
<accession>A0A2W4QQE5</accession>
<protein>
    <submittedName>
        <fullName evidence="2">P-II family nitrogen regulator</fullName>
    </submittedName>
</protein>
<dbReference type="Pfam" id="PF00543">
    <property type="entry name" value="P-II"/>
    <property type="match status" value="1"/>
</dbReference>
<comment type="caution">
    <text evidence="2">The sequence shown here is derived from an EMBL/GenBank/DDBJ whole genome shotgun (WGS) entry which is preliminary data.</text>
</comment>
<dbReference type="Gene3D" id="3.30.70.120">
    <property type="match status" value="1"/>
</dbReference>
<dbReference type="GO" id="GO:0005524">
    <property type="term" value="F:ATP binding"/>
    <property type="evidence" value="ECO:0007669"/>
    <property type="project" value="TreeGrafter"/>
</dbReference>
<gene>
    <name evidence="2" type="ORF">DM484_28725</name>
</gene>
<dbReference type="AlphaFoldDB" id="A0A2W4QQE5"/>
<evidence type="ECO:0000313" key="2">
    <source>
        <dbReference type="EMBL" id="PZN70158.1"/>
    </source>
</evidence>
<dbReference type="InterPro" id="IPR011322">
    <property type="entry name" value="N-reg_PII-like_a/b"/>
</dbReference>
<evidence type="ECO:0000313" key="3">
    <source>
        <dbReference type="Proteomes" id="UP000249396"/>
    </source>
</evidence>
<dbReference type="PANTHER" id="PTHR30115">
    <property type="entry name" value="NITROGEN REGULATORY PROTEIN P-II"/>
    <property type="match status" value="1"/>
</dbReference>
<proteinExistence type="predicted"/>
<dbReference type="SUPFAM" id="SSF54913">
    <property type="entry name" value="GlnB-like"/>
    <property type="match status" value="1"/>
</dbReference>
<dbReference type="InterPro" id="IPR015867">
    <property type="entry name" value="N-reg_PII/ATP_PRibTrfase_C"/>
</dbReference>
<dbReference type="InterPro" id="IPR002187">
    <property type="entry name" value="N-reg_PII"/>
</dbReference>
<dbReference type="EMBL" id="QJPH01000563">
    <property type="protein sequence ID" value="PZN70158.1"/>
    <property type="molecule type" value="Genomic_DNA"/>
</dbReference>
<name>A0A2W4QQE5_9GAMM</name>
<dbReference type="GO" id="GO:0030234">
    <property type="term" value="F:enzyme regulator activity"/>
    <property type="evidence" value="ECO:0007669"/>
    <property type="project" value="InterPro"/>
</dbReference>
<dbReference type="PANTHER" id="PTHR30115:SF11">
    <property type="entry name" value="NITROGEN REGULATORY PROTEIN P-II HOMOLOG"/>
    <property type="match status" value="1"/>
</dbReference>
<evidence type="ECO:0000256" key="1">
    <source>
        <dbReference type="PIRSR" id="PIRSR602187-50"/>
    </source>
</evidence>
<dbReference type="SMART" id="SM00938">
    <property type="entry name" value="P-II"/>
    <property type="match status" value="1"/>
</dbReference>
<dbReference type="GO" id="GO:0006808">
    <property type="term" value="P:regulation of nitrogen utilization"/>
    <property type="evidence" value="ECO:0007669"/>
    <property type="project" value="InterPro"/>
</dbReference>
<dbReference type="PROSITE" id="PS51343">
    <property type="entry name" value="PII_GLNB_DOM"/>
    <property type="match status" value="1"/>
</dbReference>
<keyword evidence="1" id="KW-0597">Phosphoprotein</keyword>
<dbReference type="GO" id="GO:0005829">
    <property type="term" value="C:cytosol"/>
    <property type="evidence" value="ECO:0007669"/>
    <property type="project" value="TreeGrafter"/>
</dbReference>
<dbReference type="PRINTS" id="PR00340">
    <property type="entry name" value="PIIGLNB"/>
</dbReference>
<dbReference type="Proteomes" id="UP000249396">
    <property type="component" value="Unassembled WGS sequence"/>
</dbReference>
<feature type="modified residue" description="O-UMP-tyrosine" evidence="1">
    <location>
        <position position="48"/>
    </location>
</feature>
<organism evidence="2 3">
    <name type="scientific">Candidatus Methylumidiphilus alinenensis</name>
    <dbReference type="NCBI Taxonomy" id="2202197"/>
    <lineage>
        <taxon>Bacteria</taxon>
        <taxon>Pseudomonadati</taxon>
        <taxon>Pseudomonadota</taxon>
        <taxon>Gammaproteobacteria</taxon>
        <taxon>Methylococcales</taxon>
        <taxon>Candidatus Methylumidiphilus</taxon>
    </lineage>
</organism>
<reference evidence="2 3" key="1">
    <citation type="journal article" date="2018" name="Aquat. Microb. Ecol.">
        <title>Gammaproteobacterial methanotrophs dominate.</title>
        <authorList>
            <person name="Rissanen A.J."/>
            <person name="Saarenheimo J."/>
            <person name="Tiirola M."/>
            <person name="Peura S."/>
            <person name="Aalto S.L."/>
            <person name="Karvinen A."/>
            <person name="Nykanen H."/>
        </authorList>
    </citation>
    <scope>NUCLEOTIDE SEQUENCE [LARGE SCALE GENOMIC DNA]</scope>
    <source>
        <strain evidence="2">AMbin10</strain>
    </source>
</reference>